<feature type="signal peptide" evidence="2">
    <location>
        <begin position="1"/>
        <end position="20"/>
    </location>
</feature>
<dbReference type="InParanoid" id="G4TD87"/>
<evidence type="ECO:0000313" key="3">
    <source>
        <dbReference type="EMBL" id="CCA69267.1"/>
    </source>
</evidence>
<feature type="compositionally biased region" description="Low complexity" evidence="1">
    <location>
        <begin position="612"/>
        <end position="622"/>
    </location>
</feature>
<feature type="compositionally biased region" description="Low complexity" evidence="1">
    <location>
        <begin position="407"/>
        <end position="421"/>
    </location>
</feature>
<comment type="caution">
    <text evidence="3">The sequence shown here is derived from an EMBL/GenBank/DDBJ whole genome shotgun (WGS) entry which is preliminary data.</text>
</comment>
<feature type="region of interest" description="Disordered" evidence="1">
    <location>
        <begin position="356"/>
        <end position="439"/>
    </location>
</feature>
<feature type="compositionally biased region" description="Polar residues" evidence="1">
    <location>
        <begin position="392"/>
        <end position="406"/>
    </location>
</feature>
<evidence type="ECO:0000256" key="1">
    <source>
        <dbReference type="SAM" id="MobiDB-lite"/>
    </source>
</evidence>
<dbReference type="AlphaFoldDB" id="G4TD87"/>
<feature type="region of interest" description="Disordered" evidence="1">
    <location>
        <begin position="154"/>
        <end position="247"/>
    </location>
</feature>
<keyword evidence="2" id="KW-0732">Signal</keyword>
<feature type="compositionally biased region" description="Polar residues" evidence="1">
    <location>
        <begin position="178"/>
        <end position="247"/>
    </location>
</feature>
<evidence type="ECO:0000256" key="2">
    <source>
        <dbReference type="SAM" id="SignalP"/>
    </source>
</evidence>
<feature type="region of interest" description="Disordered" evidence="1">
    <location>
        <begin position="671"/>
        <end position="710"/>
    </location>
</feature>
<feature type="compositionally biased region" description="Basic and acidic residues" evidence="1">
    <location>
        <begin position="500"/>
        <end position="513"/>
    </location>
</feature>
<feature type="compositionally biased region" description="Polar residues" evidence="1">
    <location>
        <begin position="570"/>
        <end position="583"/>
    </location>
</feature>
<feature type="compositionally biased region" description="Polar residues" evidence="1">
    <location>
        <begin position="519"/>
        <end position="530"/>
    </location>
</feature>
<accession>G4TD87</accession>
<dbReference type="EMBL" id="CAFZ01000051">
    <property type="protein sequence ID" value="CCA69267.1"/>
    <property type="molecule type" value="Genomic_DNA"/>
</dbReference>
<keyword evidence="4" id="KW-1185">Reference proteome</keyword>
<feature type="compositionally biased region" description="Low complexity" evidence="1">
    <location>
        <begin position="377"/>
        <end position="387"/>
    </location>
</feature>
<gene>
    <name evidence="3" type="ORF">PIIN_03166</name>
</gene>
<sequence length="710" mass="74772">MRLWLLVFGISSLVALCAFAADPLVLQTPAEMSACLPVTFTWTGGTSPYSLFYHIGSGAVGDETYFGAPILIGQTKDTQMTFDAPDNPNEAVKFILVDQENMEQDAWFLIQPSDRCTGPHPYTSTTASGGPSTVIHIPPTPIPTAPSTLISSTLPWFPPPSQTTDVMVTSDGPIPSQGPLQSGTSEQPGAPGSEQSSVQGSMTAAPGHTSQSPGQSLGGVNTSTRSQSAAAPFRSQNAGNDDTSRTPISSQARNAIIGTIVGGLFLLSGLFCWQWRRRHIARKRQRTIVPVLPRPSSWRDDEQGIMSERPGQAFVSLTGVGSSTTHDPPQTPGTARRIAPEISEGDLQAMMALHASSLNSEPSRSRAQSRAPAPVLSSSSTHNSSSHRPNIITDSQTRPTPNPTRLSSSVPTTPDSPSAPVRYPNEALRSAPLPSLSPKARREFGRHAGLPHSPSSIHAASMQALAPSTIYSLGETASVPSVRQVGQAHTTLNDTSAEDESSHYPDDSSHDGESPQAPDFQSPSYTAHQDTGDASLQSLIAHELGNLFTQNHPAIVSVDASEPPAFHPASSKSQNAIAEASSQPHRRLQVVNAMGANSSRAGVSDSEEDNIPATPSSAAPSSGRLGHAARLHPTLAPISPDPSHYGGTRRLVMSRQDMECLADLVAARIQQGQGSRLSSNGSTGTHGAHTLQNAPHHMDEVSGPPPPSYG</sequence>
<dbReference type="HOGENOM" id="CLU_388882_0_0_1"/>
<feature type="region of interest" description="Disordered" evidence="1">
    <location>
        <begin position="491"/>
        <end position="530"/>
    </location>
</feature>
<feature type="compositionally biased region" description="Polar residues" evidence="1">
    <location>
        <begin position="356"/>
        <end position="368"/>
    </location>
</feature>
<proteinExistence type="predicted"/>
<protein>
    <submittedName>
        <fullName evidence="3">Uncharacterized protein</fullName>
    </submittedName>
</protein>
<feature type="region of interest" description="Disordered" evidence="1">
    <location>
        <begin position="560"/>
        <end position="584"/>
    </location>
</feature>
<feature type="region of interest" description="Disordered" evidence="1">
    <location>
        <begin position="596"/>
        <end position="625"/>
    </location>
</feature>
<dbReference type="eggNOG" id="ENOG502S35T">
    <property type="taxonomic scope" value="Eukaryota"/>
</dbReference>
<name>G4TD87_SERID</name>
<dbReference type="OrthoDB" id="3180354at2759"/>
<feature type="compositionally biased region" description="Polar residues" evidence="1">
    <location>
        <begin position="671"/>
        <end position="693"/>
    </location>
</feature>
<organism evidence="3 4">
    <name type="scientific">Serendipita indica (strain DSM 11827)</name>
    <name type="common">Root endophyte fungus</name>
    <name type="synonym">Piriformospora indica</name>
    <dbReference type="NCBI Taxonomy" id="1109443"/>
    <lineage>
        <taxon>Eukaryota</taxon>
        <taxon>Fungi</taxon>
        <taxon>Dikarya</taxon>
        <taxon>Basidiomycota</taxon>
        <taxon>Agaricomycotina</taxon>
        <taxon>Agaricomycetes</taxon>
        <taxon>Sebacinales</taxon>
        <taxon>Serendipitaceae</taxon>
        <taxon>Serendipita</taxon>
    </lineage>
</organism>
<evidence type="ECO:0000313" key="4">
    <source>
        <dbReference type="Proteomes" id="UP000007148"/>
    </source>
</evidence>
<dbReference type="Proteomes" id="UP000007148">
    <property type="component" value="Unassembled WGS sequence"/>
</dbReference>
<feature type="chain" id="PRO_5003468670" evidence="2">
    <location>
        <begin position="21"/>
        <end position="710"/>
    </location>
</feature>
<reference evidence="3 4" key="1">
    <citation type="journal article" date="2011" name="PLoS Pathog.">
        <title>Endophytic Life Strategies Decoded by Genome and Transcriptome Analyses of the Mutualistic Root Symbiont Piriformospora indica.</title>
        <authorList>
            <person name="Zuccaro A."/>
            <person name="Lahrmann U."/>
            <person name="Guldener U."/>
            <person name="Langen G."/>
            <person name="Pfiffi S."/>
            <person name="Biedenkopf D."/>
            <person name="Wong P."/>
            <person name="Samans B."/>
            <person name="Grimm C."/>
            <person name="Basiewicz M."/>
            <person name="Murat C."/>
            <person name="Martin F."/>
            <person name="Kogel K.H."/>
        </authorList>
    </citation>
    <scope>NUCLEOTIDE SEQUENCE [LARGE SCALE GENOMIC DNA]</scope>
    <source>
        <strain evidence="3 4">DSM 11827</strain>
    </source>
</reference>